<dbReference type="EMBL" id="JACIEP010000024">
    <property type="protein sequence ID" value="MBB4038180.1"/>
    <property type="molecule type" value="Genomic_DNA"/>
</dbReference>
<feature type="domain" description="FecR protein" evidence="2">
    <location>
        <begin position="120"/>
        <end position="211"/>
    </location>
</feature>
<evidence type="ECO:0000313" key="4">
    <source>
        <dbReference type="EMBL" id="MBB4038180.1"/>
    </source>
</evidence>
<dbReference type="InterPro" id="IPR012373">
    <property type="entry name" value="Ferrdict_sens_TM"/>
</dbReference>
<feature type="transmembrane region" description="Helical" evidence="1">
    <location>
        <begin position="80"/>
        <end position="103"/>
    </location>
</feature>
<accession>A0A840CQ90</accession>
<dbReference type="AlphaFoldDB" id="A0A840CQ90"/>
<evidence type="ECO:0000313" key="5">
    <source>
        <dbReference type="Proteomes" id="UP000555103"/>
    </source>
</evidence>
<reference evidence="4 5" key="1">
    <citation type="submission" date="2020-08" db="EMBL/GenBank/DDBJ databases">
        <title>Genomic Encyclopedia of Type Strains, Phase IV (KMG-IV): sequencing the most valuable type-strain genomes for metagenomic binning, comparative biology and taxonomic classification.</title>
        <authorList>
            <person name="Goeker M."/>
        </authorList>
    </citation>
    <scope>NUCLEOTIDE SEQUENCE [LARGE SCALE GENOMIC DNA]</scope>
    <source>
        <strain evidence="4 5">DSM 104969</strain>
    </source>
</reference>
<sequence>MAMIKRILNLFIKYDYPKDIQRQFWQWLAEPSHSEQKDEALGLIWNSINSEVTQSTLNSLQEVECKLGLMDNKIQRKRSIFIRFMKIAAVLLFLILSGLYTYIHISDTDDSVKFTECFVSEGELKKVLLPDGSEVIINSGSIIIYPEVQKGKQRSVYLNGEAYFNVVHNPDLPFVVKTDGVDVEVLGTKFNISAYSNDPDITTTLEEGKVKLNFKNKELRSLDLSPNDKTIYNKNSGQLINSRVSGKYIAAWRDGLLLFTDANIHTVLRAFERKYGVSVYLNSDKYEDAKLTVKFIHGETLKESLHVLAKIIPGLRYELEKDKLFIY</sequence>
<dbReference type="PIRSF" id="PIRSF018266">
    <property type="entry name" value="FecR"/>
    <property type="match status" value="1"/>
</dbReference>
<name>A0A840CQ90_9BACT</name>
<dbReference type="Pfam" id="PF16344">
    <property type="entry name" value="FecR_C"/>
    <property type="match status" value="1"/>
</dbReference>
<evidence type="ECO:0000259" key="2">
    <source>
        <dbReference type="Pfam" id="PF04773"/>
    </source>
</evidence>
<evidence type="ECO:0000256" key="1">
    <source>
        <dbReference type="SAM" id="Phobius"/>
    </source>
</evidence>
<dbReference type="PANTHER" id="PTHR30273:SF2">
    <property type="entry name" value="PROTEIN FECR"/>
    <property type="match status" value="1"/>
</dbReference>
<evidence type="ECO:0000259" key="3">
    <source>
        <dbReference type="Pfam" id="PF16344"/>
    </source>
</evidence>
<dbReference type="GO" id="GO:0016989">
    <property type="term" value="F:sigma factor antagonist activity"/>
    <property type="evidence" value="ECO:0007669"/>
    <property type="project" value="TreeGrafter"/>
</dbReference>
<protein>
    <submittedName>
        <fullName evidence="4">Ferric-dicitrate binding protein FerR (Iron transport regulator)</fullName>
    </submittedName>
</protein>
<dbReference type="InterPro" id="IPR006860">
    <property type="entry name" value="FecR"/>
</dbReference>
<proteinExistence type="predicted"/>
<dbReference type="Pfam" id="PF04773">
    <property type="entry name" value="FecR"/>
    <property type="match status" value="1"/>
</dbReference>
<keyword evidence="1" id="KW-0472">Membrane</keyword>
<keyword evidence="1" id="KW-1133">Transmembrane helix</keyword>
<comment type="caution">
    <text evidence="4">The sequence shown here is derived from an EMBL/GenBank/DDBJ whole genome shotgun (WGS) entry which is preliminary data.</text>
</comment>
<dbReference type="Gene3D" id="2.60.120.1440">
    <property type="match status" value="1"/>
</dbReference>
<dbReference type="Gene3D" id="3.55.50.30">
    <property type="match status" value="1"/>
</dbReference>
<keyword evidence="5" id="KW-1185">Reference proteome</keyword>
<feature type="domain" description="Protein FecR C-terminal" evidence="3">
    <location>
        <begin position="257"/>
        <end position="326"/>
    </location>
</feature>
<dbReference type="InterPro" id="IPR032508">
    <property type="entry name" value="FecR_C"/>
</dbReference>
<organism evidence="4 5">
    <name type="scientific">Dysgonomonas hofstadii</name>
    <dbReference type="NCBI Taxonomy" id="637886"/>
    <lineage>
        <taxon>Bacteria</taxon>
        <taxon>Pseudomonadati</taxon>
        <taxon>Bacteroidota</taxon>
        <taxon>Bacteroidia</taxon>
        <taxon>Bacteroidales</taxon>
        <taxon>Dysgonomonadaceae</taxon>
        <taxon>Dysgonomonas</taxon>
    </lineage>
</organism>
<keyword evidence="1" id="KW-0812">Transmembrane</keyword>
<dbReference type="FunFam" id="2.60.120.1440:FF:000001">
    <property type="entry name" value="Putative anti-sigma factor"/>
    <property type="match status" value="1"/>
</dbReference>
<dbReference type="Proteomes" id="UP000555103">
    <property type="component" value="Unassembled WGS sequence"/>
</dbReference>
<gene>
    <name evidence="4" type="ORF">GGR21_004109</name>
</gene>
<dbReference type="PANTHER" id="PTHR30273">
    <property type="entry name" value="PERIPLASMIC SIGNAL SENSOR AND SIGMA FACTOR ACTIVATOR FECR-RELATED"/>
    <property type="match status" value="1"/>
</dbReference>